<dbReference type="GO" id="GO:0006952">
    <property type="term" value="P:defense response"/>
    <property type="evidence" value="ECO:0007669"/>
    <property type="project" value="UniProtKB-ARBA"/>
</dbReference>
<dbReference type="PROSITE" id="PS51450">
    <property type="entry name" value="LRR"/>
    <property type="match status" value="1"/>
</dbReference>
<dbReference type="SUPFAM" id="SSF52047">
    <property type="entry name" value="RNI-like"/>
    <property type="match status" value="1"/>
</dbReference>
<dbReference type="FunFam" id="3.80.10.10:FF:000041">
    <property type="entry name" value="LRR receptor-like serine/threonine-protein kinase ERECTA"/>
    <property type="match status" value="1"/>
</dbReference>
<keyword evidence="3" id="KW-1003">Cell membrane</keyword>
<dbReference type="InterPro" id="IPR032675">
    <property type="entry name" value="LRR_dom_sf"/>
</dbReference>
<evidence type="ECO:0000256" key="4">
    <source>
        <dbReference type="ARBA" id="ARBA00022614"/>
    </source>
</evidence>
<dbReference type="InterPro" id="IPR013210">
    <property type="entry name" value="LRR_N_plant-typ"/>
</dbReference>
<evidence type="ECO:0000256" key="3">
    <source>
        <dbReference type="ARBA" id="ARBA00022475"/>
    </source>
</evidence>
<keyword evidence="10" id="KW-0675">Receptor</keyword>
<evidence type="ECO:0000256" key="10">
    <source>
        <dbReference type="ARBA" id="ARBA00023170"/>
    </source>
</evidence>
<feature type="signal peptide" evidence="13">
    <location>
        <begin position="1"/>
        <end position="17"/>
    </location>
</feature>
<keyword evidence="11" id="KW-0325">Glycoprotein</keyword>
<comment type="similarity">
    <text evidence="2">Belongs to the RLP family.</text>
</comment>
<dbReference type="SUPFAM" id="SSF52058">
    <property type="entry name" value="L domain-like"/>
    <property type="match status" value="2"/>
</dbReference>
<keyword evidence="7" id="KW-0677">Repeat</keyword>
<dbReference type="PANTHER" id="PTHR48061">
    <property type="entry name" value="LEUCINE-RICH REPEAT RECEPTOR PROTEIN KINASE EMS1-LIKE-RELATED"/>
    <property type="match status" value="1"/>
</dbReference>
<dbReference type="OrthoDB" id="442066at2759"/>
<dbReference type="FunFam" id="3.80.10.10:FF:000213">
    <property type="entry name" value="Tyrosine-sulfated glycopeptide receptor 1"/>
    <property type="match status" value="1"/>
</dbReference>
<dbReference type="GO" id="GO:0051707">
    <property type="term" value="P:response to other organism"/>
    <property type="evidence" value="ECO:0007669"/>
    <property type="project" value="UniProtKB-ARBA"/>
</dbReference>
<evidence type="ECO:0000256" key="12">
    <source>
        <dbReference type="SAM" id="Phobius"/>
    </source>
</evidence>
<keyword evidence="5 12" id="KW-0812">Transmembrane</keyword>
<name>A0A5N6PX62_9ASTR</name>
<keyword evidence="6 13" id="KW-0732">Signal</keyword>
<dbReference type="EMBL" id="SZYD01000002">
    <property type="protein sequence ID" value="KAD7117637.1"/>
    <property type="molecule type" value="Genomic_DNA"/>
</dbReference>
<keyword evidence="16" id="KW-1185">Reference proteome</keyword>
<dbReference type="Pfam" id="PF00560">
    <property type="entry name" value="LRR_1"/>
    <property type="match status" value="6"/>
</dbReference>
<evidence type="ECO:0000256" key="13">
    <source>
        <dbReference type="SAM" id="SignalP"/>
    </source>
</evidence>
<dbReference type="InterPro" id="IPR001611">
    <property type="entry name" value="Leu-rich_rpt"/>
</dbReference>
<dbReference type="GO" id="GO:0005886">
    <property type="term" value="C:plasma membrane"/>
    <property type="evidence" value="ECO:0007669"/>
    <property type="project" value="UniProtKB-SubCell"/>
</dbReference>
<evidence type="ECO:0000256" key="6">
    <source>
        <dbReference type="ARBA" id="ARBA00022729"/>
    </source>
</evidence>
<dbReference type="InterPro" id="IPR003591">
    <property type="entry name" value="Leu-rich_rpt_typical-subtyp"/>
</dbReference>
<sequence length="964" mass="107986">MQTISFIYLLIIRICIASLLRHEHECLALFEFKQSILDQSHASFNVGGFQKLDSWRKITSNASDHDSDCCLWDGVVCSKNGHVIGLDLSESSLHGPIKSNSSLFNLVHLQMLNLSMNDFVGSQIPSQIANLKQLRSLDLSNSSFSGQIPIEISHLMKLNLLDLSWNSLKLRSHSLECLLQNLTGLEQLHLSGIDISSIIPPFLANFSSLKSIELENCSLRGEFPSQIFYLPKLKFLSVAANHILTGFIPEFLNTSLLEQVFLAATSFTGSIPQSIIKLNYLKFLGLHECYFSGCIPCSLANMTELTFLGLGQDELMGLNPLFPKGLSYPVGLEVCEKRRMHDWIIKLTKLEILILININIYDEILPALANLTKLSTVIMRNNLISGRIPSSFMNLTQLKTIDIRGNQLQGQISSSFSNFKSLECLILENNNFNGVVDLDTFLGLPKLEALGLGANKILVFNSTSYSNVTLLPEIELIGLSSCNLIEFPSFLRFQKKIKFLSLQNNKIKGLVPEWFLNNTQETLQYLDLSHNSITGFHGHSHFLPWVRLDVFNIKYNHLQGQAPLPPLTTVVYVVSNNNLTKEIPSLICELKHLQVLDLSFNNMTGTLPPCFGNLSNLLFVLDLKGNNFHGPMMNAFTHGSLMKRIDLTENQFTGQLSKSLANCTNLEFLALGGNSFEDVFPIWLGNLVKLQVLILRSNKFFGAIHGHPTIGLSFLKLRIIDLSNNGFSGQLPDMFFRTWNAMKPFDVGKSSFMDVELYINPRIFFKFPYSMALTNKGVHREFPHIFKFFSFIDLSCNNFEGHIPESLSDLHGLQSINLSNNHLTGRIMPSLGNLKNLESLDLSCNELSGGIPHEFLQLGFLEFFNASFNHLNGVIPLGNQFNTFDKNSYMGNHGLCGKPLSKECKIPMISALSSTNKEYNSFLPGDKIDWIIIFLGFGGGLVIGIFLGNLLYARYGDCLLNNFK</sequence>
<keyword evidence="8 12" id="KW-1133">Transmembrane helix</keyword>
<evidence type="ECO:0000313" key="15">
    <source>
        <dbReference type="EMBL" id="KAD7117637.1"/>
    </source>
</evidence>
<dbReference type="PRINTS" id="PR00019">
    <property type="entry name" value="LEURICHRPT"/>
</dbReference>
<reference evidence="15 16" key="1">
    <citation type="submission" date="2019-05" db="EMBL/GenBank/DDBJ databases">
        <title>Mikania micrantha, genome provides insights into the molecular mechanism of rapid growth.</title>
        <authorList>
            <person name="Liu B."/>
        </authorList>
    </citation>
    <scope>NUCLEOTIDE SEQUENCE [LARGE SCALE GENOMIC DNA]</scope>
    <source>
        <strain evidence="15">NLD-2019</strain>
        <tissue evidence="15">Leaf</tissue>
    </source>
</reference>
<feature type="domain" description="Leucine-rich repeat-containing N-terminal plant-type" evidence="14">
    <location>
        <begin position="24"/>
        <end position="78"/>
    </location>
</feature>
<dbReference type="Pfam" id="PF08263">
    <property type="entry name" value="LRRNT_2"/>
    <property type="match status" value="1"/>
</dbReference>
<dbReference type="Pfam" id="PF13855">
    <property type="entry name" value="LRR_8"/>
    <property type="match status" value="2"/>
</dbReference>
<dbReference type="SMART" id="SM00369">
    <property type="entry name" value="LRR_TYP"/>
    <property type="match status" value="8"/>
</dbReference>
<dbReference type="Gene3D" id="3.80.10.10">
    <property type="entry name" value="Ribonuclease Inhibitor"/>
    <property type="match status" value="4"/>
</dbReference>
<evidence type="ECO:0000256" key="7">
    <source>
        <dbReference type="ARBA" id="ARBA00022737"/>
    </source>
</evidence>
<protein>
    <recommendedName>
        <fullName evidence="14">Leucine-rich repeat-containing N-terminal plant-type domain-containing protein</fullName>
    </recommendedName>
</protein>
<proteinExistence type="inferred from homology"/>
<comment type="subcellular location">
    <subcellularLocation>
        <location evidence="1">Cell membrane</location>
        <topology evidence="1">Single-pass type I membrane protein</topology>
    </subcellularLocation>
</comment>
<gene>
    <name evidence="15" type="ORF">E3N88_04905</name>
</gene>
<feature type="transmembrane region" description="Helical" evidence="12">
    <location>
        <begin position="930"/>
        <end position="952"/>
    </location>
</feature>
<evidence type="ECO:0000256" key="8">
    <source>
        <dbReference type="ARBA" id="ARBA00022989"/>
    </source>
</evidence>
<accession>A0A5N6PX62</accession>
<evidence type="ECO:0000259" key="14">
    <source>
        <dbReference type="Pfam" id="PF08263"/>
    </source>
</evidence>
<comment type="caution">
    <text evidence="15">The sequence shown here is derived from an EMBL/GenBank/DDBJ whole genome shotgun (WGS) entry which is preliminary data.</text>
</comment>
<evidence type="ECO:0000256" key="5">
    <source>
        <dbReference type="ARBA" id="ARBA00022692"/>
    </source>
</evidence>
<organism evidence="15 16">
    <name type="scientific">Mikania micrantha</name>
    <name type="common">bitter vine</name>
    <dbReference type="NCBI Taxonomy" id="192012"/>
    <lineage>
        <taxon>Eukaryota</taxon>
        <taxon>Viridiplantae</taxon>
        <taxon>Streptophyta</taxon>
        <taxon>Embryophyta</taxon>
        <taxon>Tracheophyta</taxon>
        <taxon>Spermatophyta</taxon>
        <taxon>Magnoliopsida</taxon>
        <taxon>eudicotyledons</taxon>
        <taxon>Gunneridae</taxon>
        <taxon>Pentapetalae</taxon>
        <taxon>asterids</taxon>
        <taxon>campanulids</taxon>
        <taxon>Asterales</taxon>
        <taxon>Asteraceae</taxon>
        <taxon>Asteroideae</taxon>
        <taxon>Heliantheae alliance</taxon>
        <taxon>Eupatorieae</taxon>
        <taxon>Mikania</taxon>
    </lineage>
</organism>
<dbReference type="AlphaFoldDB" id="A0A5N6PX62"/>
<dbReference type="PANTHER" id="PTHR48061:SF12">
    <property type="entry name" value="DISEASE RESISTANCE LIKE PROTEIN"/>
    <property type="match status" value="1"/>
</dbReference>
<evidence type="ECO:0000256" key="2">
    <source>
        <dbReference type="ARBA" id="ARBA00009592"/>
    </source>
</evidence>
<evidence type="ECO:0000256" key="11">
    <source>
        <dbReference type="ARBA" id="ARBA00023180"/>
    </source>
</evidence>
<dbReference type="Proteomes" id="UP000326396">
    <property type="component" value="Linkage Group LG10"/>
</dbReference>
<dbReference type="InterPro" id="IPR046956">
    <property type="entry name" value="RLP23-like"/>
</dbReference>
<evidence type="ECO:0000256" key="9">
    <source>
        <dbReference type="ARBA" id="ARBA00023136"/>
    </source>
</evidence>
<dbReference type="SMART" id="SM00365">
    <property type="entry name" value="LRR_SD22"/>
    <property type="match status" value="4"/>
</dbReference>
<evidence type="ECO:0000256" key="1">
    <source>
        <dbReference type="ARBA" id="ARBA00004251"/>
    </source>
</evidence>
<feature type="chain" id="PRO_5024270910" description="Leucine-rich repeat-containing N-terminal plant-type domain-containing protein" evidence="13">
    <location>
        <begin position="18"/>
        <end position="964"/>
    </location>
</feature>
<evidence type="ECO:0000313" key="16">
    <source>
        <dbReference type="Proteomes" id="UP000326396"/>
    </source>
</evidence>
<keyword evidence="4" id="KW-0433">Leucine-rich repeat</keyword>
<keyword evidence="9 12" id="KW-0472">Membrane</keyword>